<dbReference type="AlphaFoldDB" id="A0AAV7N5D5"/>
<evidence type="ECO:0000259" key="4">
    <source>
        <dbReference type="Pfam" id="PF13863"/>
    </source>
</evidence>
<dbReference type="Proteomes" id="UP001066276">
    <property type="component" value="Chromosome 9"/>
</dbReference>
<evidence type="ECO:0000256" key="3">
    <source>
        <dbReference type="SAM" id="MobiDB-lite"/>
    </source>
</evidence>
<evidence type="ECO:0000256" key="2">
    <source>
        <dbReference type="SAM" id="Coils"/>
    </source>
</evidence>
<dbReference type="PANTHER" id="PTHR21683:SF3">
    <property type="entry name" value="CILIA AND FLAGELLA ASSOCIATED PROTEIN 100"/>
    <property type="match status" value="1"/>
</dbReference>
<proteinExistence type="predicted"/>
<sequence>MVRSSASPDTSRTGNVSRTRMSSRPSAPRSVVNSAKSGTGTKSAVSVCTEDSRRVEQNPFKIPPDSQFFLLRDKEREKKKDERELQKTLKVHEKMTYATKMNSQLAGLRKEIQSETEADEPPEQAVAAVQESPSWKLTITKDSHVEKESINDYINKKREMFLLQYSLSVKRDEMHKLETLAASEEYKLEKAEQFLEEDAAKFDEFLKENDRNSVQALKTADKETKLKMEKVAEIKRLTAQLVALKSEIMRCEDVLKEYVMYKEFLFRLSPKEWQEQQKKKQLEVRSTKMAAKGTEKAVTETKTISPTPKRLLRQSSHLQPQSLESVKESRTTPVQSVKSSTAARMSITPVVLEEDSADESISSDTEEEPPLYFTDTRQLLDIFTELEQQNLSLIQNSQETEEALEEIKQERARTEAKMEHESRTLKDQISRLKEAITKEEEKANDLQLRSQVFSFGQYEAEDQERMLESLNAKVTQVYHSCIGDNQANLGTLQMLATIESHLLDLLDNIEKIPPEKLELAEKAKEKERRLRVREEKMKQQRLHQEERLRRALERAQSDPKKTTGRKLMARSDPPASKLKENKDQDKIDKEKEEMIFFFS</sequence>
<organism evidence="5 6">
    <name type="scientific">Pleurodeles waltl</name>
    <name type="common">Iberian ribbed newt</name>
    <dbReference type="NCBI Taxonomy" id="8319"/>
    <lineage>
        <taxon>Eukaryota</taxon>
        <taxon>Metazoa</taxon>
        <taxon>Chordata</taxon>
        <taxon>Craniata</taxon>
        <taxon>Vertebrata</taxon>
        <taxon>Euteleostomi</taxon>
        <taxon>Amphibia</taxon>
        <taxon>Batrachia</taxon>
        <taxon>Caudata</taxon>
        <taxon>Salamandroidea</taxon>
        <taxon>Salamandridae</taxon>
        <taxon>Pleurodelinae</taxon>
        <taxon>Pleurodeles</taxon>
    </lineage>
</organism>
<accession>A0AAV7N5D5</accession>
<dbReference type="InterPro" id="IPR025252">
    <property type="entry name" value="DUF4200"/>
</dbReference>
<dbReference type="PANTHER" id="PTHR21683">
    <property type="entry name" value="COILED-COIL DOMAIN-CONTAINING PROTEIN 42 LIKE-2-LIKE-RELATED"/>
    <property type="match status" value="1"/>
</dbReference>
<dbReference type="GO" id="GO:0005856">
    <property type="term" value="C:cytoskeleton"/>
    <property type="evidence" value="ECO:0007669"/>
    <property type="project" value="UniProtKB-ARBA"/>
</dbReference>
<feature type="compositionally biased region" description="Basic and acidic residues" evidence="3">
    <location>
        <begin position="577"/>
        <end position="588"/>
    </location>
</feature>
<dbReference type="InterPro" id="IPR051147">
    <property type="entry name" value="CFAP_domain-containing"/>
</dbReference>
<feature type="region of interest" description="Disordered" evidence="3">
    <location>
        <begin position="551"/>
        <end position="588"/>
    </location>
</feature>
<feature type="region of interest" description="Disordered" evidence="3">
    <location>
        <begin position="1"/>
        <end position="66"/>
    </location>
</feature>
<feature type="domain" description="DUF4200" evidence="4">
    <location>
        <begin position="153"/>
        <end position="271"/>
    </location>
</feature>
<feature type="compositionally biased region" description="Polar residues" evidence="3">
    <location>
        <begin position="313"/>
        <end position="324"/>
    </location>
</feature>
<reference evidence="5" key="1">
    <citation type="journal article" date="2022" name="bioRxiv">
        <title>Sequencing and chromosome-scale assembly of the giantPleurodeles waltlgenome.</title>
        <authorList>
            <person name="Brown T."/>
            <person name="Elewa A."/>
            <person name="Iarovenko S."/>
            <person name="Subramanian E."/>
            <person name="Araus A.J."/>
            <person name="Petzold A."/>
            <person name="Susuki M."/>
            <person name="Suzuki K.-i.T."/>
            <person name="Hayashi T."/>
            <person name="Toyoda A."/>
            <person name="Oliveira C."/>
            <person name="Osipova E."/>
            <person name="Leigh N.D."/>
            <person name="Simon A."/>
            <person name="Yun M.H."/>
        </authorList>
    </citation>
    <scope>NUCLEOTIDE SEQUENCE</scope>
    <source>
        <strain evidence="5">20211129_DDA</strain>
        <tissue evidence="5">Liver</tissue>
    </source>
</reference>
<feature type="coiled-coil region" evidence="2">
    <location>
        <begin position="71"/>
        <end position="118"/>
    </location>
</feature>
<feature type="coiled-coil region" evidence="2">
    <location>
        <begin position="383"/>
        <end position="449"/>
    </location>
</feature>
<feature type="region of interest" description="Disordered" evidence="3">
    <location>
        <begin position="284"/>
        <end position="341"/>
    </location>
</feature>
<evidence type="ECO:0000313" key="5">
    <source>
        <dbReference type="EMBL" id="KAJ1110756.1"/>
    </source>
</evidence>
<comment type="caution">
    <text evidence="5">The sequence shown here is derived from an EMBL/GenBank/DDBJ whole genome shotgun (WGS) entry which is preliminary data.</text>
</comment>
<keyword evidence="6" id="KW-1185">Reference proteome</keyword>
<keyword evidence="1 2" id="KW-0175">Coiled coil</keyword>
<dbReference type="Pfam" id="PF13863">
    <property type="entry name" value="DUF4200"/>
    <property type="match status" value="1"/>
</dbReference>
<feature type="coiled-coil region" evidence="2">
    <location>
        <begin position="227"/>
        <end position="254"/>
    </location>
</feature>
<gene>
    <name evidence="5" type="ORF">NDU88_008102</name>
</gene>
<protein>
    <recommendedName>
        <fullName evidence="4">DUF4200 domain-containing protein</fullName>
    </recommendedName>
</protein>
<feature type="compositionally biased region" description="Polar residues" evidence="3">
    <location>
        <begin position="331"/>
        <end position="341"/>
    </location>
</feature>
<name>A0AAV7N5D5_PLEWA</name>
<dbReference type="EMBL" id="JANPWB010000013">
    <property type="protein sequence ID" value="KAJ1110756.1"/>
    <property type="molecule type" value="Genomic_DNA"/>
</dbReference>
<feature type="compositionally biased region" description="Basic and acidic residues" evidence="3">
    <location>
        <begin position="551"/>
        <end position="561"/>
    </location>
</feature>
<evidence type="ECO:0000313" key="6">
    <source>
        <dbReference type="Proteomes" id="UP001066276"/>
    </source>
</evidence>
<evidence type="ECO:0000256" key="1">
    <source>
        <dbReference type="ARBA" id="ARBA00023054"/>
    </source>
</evidence>
<feature type="compositionally biased region" description="Polar residues" evidence="3">
    <location>
        <begin position="1"/>
        <end position="46"/>
    </location>
</feature>